<name>B6YS71_AZOPC</name>
<evidence type="ECO:0000313" key="1">
    <source>
        <dbReference type="EMBL" id="BAG84043.1"/>
    </source>
</evidence>
<keyword evidence="2" id="KW-1185">Reference proteome</keyword>
<dbReference type="AlphaFoldDB" id="B6YS71"/>
<dbReference type="Proteomes" id="UP000000723">
    <property type="component" value="Plasmid pCFPG1"/>
</dbReference>
<dbReference type="KEGG" id="aps:CFPG_P1-22"/>
<sequence>MNNDMKKLTTLIFLSILWWGMFCDTPCNARGIVWPTSVGALGWNFDLRPKPDIKPWDEKRHNDMNPYTGSHQSRTDFVLVYVPYADLITYDSYRMDSNIDDNDSANWDKKRS</sequence>
<evidence type="ECO:0000313" key="2">
    <source>
        <dbReference type="Proteomes" id="UP000000723"/>
    </source>
</evidence>
<proteinExistence type="predicted"/>
<reference evidence="2" key="1">
    <citation type="journal article" date="2008" name="Science">
        <title>Genome of an endosymbiont coupling N2 fixation to cellulolysis within RT protist cells in termite gut.</title>
        <authorList>
            <person name="Hongoh Y."/>
            <person name="Sharma V.K."/>
            <person name="Prakash T."/>
            <person name="Noda S."/>
            <person name="Toh H."/>
            <person name="Taylor T.D."/>
            <person name="Kudo T."/>
            <person name="Sakaki Y."/>
            <person name="Toyoda A."/>
            <person name="Hattori M."/>
            <person name="Ohkuma M."/>
        </authorList>
    </citation>
    <scope>NUCLEOTIDE SEQUENCE [LARGE SCALE GENOMIC DNA]</scope>
    <source>
        <plasmid evidence="2">pCFPG1</plasmid>
    </source>
</reference>
<keyword evidence="1" id="KW-0614">Plasmid</keyword>
<gene>
    <name evidence="1" type="ordered locus">CFPG_P1-22</name>
</gene>
<accession>B6YS71</accession>
<dbReference type="EMBL" id="AP010657">
    <property type="protein sequence ID" value="BAG84043.1"/>
    <property type="molecule type" value="Genomic_DNA"/>
</dbReference>
<dbReference type="HOGENOM" id="CLU_2140724_0_0_10"/>
<protein>
    <submittedName>
        <fullName evidence="1">Uncharacterized protein</fullName>
    </submittedName>
</protein>
<organism evidence="1 2">
    <name type="scientific">Azobacteroides pseudotrichonymphae genomovar. CFP2</name>
    <dbReference type="NCBI Taxonomy" id="511995"/>
    <lineage>
        <taxon>Bacteria</taxon>
        <taxon>Pseudomonadati</taxon>
        <taxon>Bacteroidota</taxon>
        <taxon>Bacteroidia</taxon>
        <taxon>Bacteroidales</taxon>
        <taxon>Candidatus Azobacteroides</taxon>
    </lineage>
</organism>
<geneLocation type="plasmid" evidence="1 2">
    <name>pCFPG1</name>
</geneLocation>